<dbReference type="InterPro" id="IPR029033">
    <property type="entry name" value="His_PPase_superfam"/>
</dbReference>
<dbReference type="Gene3D" id="3.40.50.1240">
    <property type="entry name" value="Phosphoglycerate mutase-like"/>
    <property type="match status" value="1"/>
</dbReference>
<dbReference type="Pfam" id="PF00300">
    <property type="entry name" value="His_Phos_1"/>
    <property type="match status" value="1"/>
</dbReference>
<organism evidence="1 2">
    <name type="scientific">Sporomusa ovata</name>
    <dbReference type="NCBI Taxonomy" id="2378"/>
    <lineage>
        <taxon>Bacteria</taxon>
        <taxon>Bacillati</taxon>
        <taxon>Bacillota</taxon>
        <taxon>Negativicutes</taxon>
        <taxon>Selenomonadales</taxon>
        <taxon>Sporomusaceae</taxon>
        <taxon>Sporomusa</taxon>
    </lineage>
</organism>
<dbReference type="Proteomes" id="UP000049855">
    <property type="component" value="Unassembled WGS sequence"/>
</dbReference>
<reference evidence="2" key="1">
    <citation type="submission" date="2015-03" db="EMBL/GenBank/DDBJ databases">
        <authorList>
            <person name="Nijsse Bart"/>
        </authorList>
    </citation>
    <scope>NUCLEOTIDE SEQUENCE [LARGE SCALE GENOMIC DNA]</scope>
</reference>
<sequence length="180" mass="20949">MKVGLLRHFEVKCPLPGLGSLMTPDQFQQWLNEYEMSDIKDGKVESSGIPWEKCYSSDLPRAVKTARKIYSGRIIETQALRELVLCPPTRRNIKLPVILWLLLGRMAWMLSHKSQIESKLMFEKRVSYILEEIILSDDKDVLIVSHGFLMMFLRKELLKRGFKGPSFRKADNGKIYVFEK</sequence>
<dbReference type="SUPFAM" id="SSF53254">
    <property type="entry name" value="Phosphoglycerate mutase-like"/>
    <property type="match status" value="1"/>
</dbReference>
<dbReference type="InterPro" id="IPR013078">
    <property type="entry name" value="His_Pase_superF_clade-1"/>
</dbReference>
<dbReference type="RefSeq" id="WP_021171432.1">
    <property type="nucleotide sequence ID" value="NZ_CTRP01000013.1"/>
</dbReference>
<accession>A0A0U1L1P6</accession>
<proteinExistence type="predicted"/>
<evidence type="ECO:0000313" key="2">
    <source>
        <dbReference type="Proteomes" id="UP000049855"/>
    </source>
</evidence>
<keyword evidence="2" id="KW-1185">Reference proteome</keyword>
<dbReference type="CDD" id="cd07067">
    <property type="entry name" value="HP_PGM_like"/>
    <property type="match status" value="1"/>
</dbReference>
<dbReference type="EMBL" id="CTRP01000013">
    <property type="protein sequence ID" value="CQR73465.1"/>
    <property type="molecule type" value="Genomic_DNA"/>
</dbReference>
<dbReference type="AlphaFoldDB" id="A0A0U1L1P6"/>
<name>A0A0U1L1P6_9FIRM</name>
<gene>
    <name evidence="1" type="ORF">SpAn4DRAFT_5126</name>
</gene>
<protein>
    <submittedName>
        <fullName evidence="1">Fructose-2,6-bisphosphatase</fullName>
    </submittedName>
</protein>
<evidence type="ECO:0000313" key="1">
    <source>
        <dbReference type="EMBL" id="CQR73465.1"/>
    </source>
</evidence>